<feature type="signal peptide" evidence="1">
    <location>
        <begin position="1"/>
        <end position="29"/>
    </location>
</feature>
<dbReference type="EMBL" id="SJPK01000013">
    <property type="protein sequence ID" value="TWT56377.1"/>
    <property type="molecule type" value="Genomic_DNA"/>
</dbReference>
<keyword evidence="1" id="KW-0732">Signal</keyword>
<accession>A0A5C5X063</accession>
<protein>
    <submittedName>
        <fullName evidence="2">Uncharacterized protein</fullName>
    </submittedName>
</protein>
<dbReference type="AlphaFoldDB" id="A0A5C5X063"/>
<evidence type="ECO:0000313" key="2">
    <source>
        <dbReference type="EMBL" id="TWT56377.1"/>
    </source>
</evidence>
<organism evidence="2 3">
    <name type="scientific">Allorhodopirellula solitaria</name>
    <dbReference type="NCBI Taxonomy" id="2527987"/>
    <lineage>
        <taxon>Bacteria</taxon>
        <taxon>Pseudomonadati</taxon>
        <taxon>Planctomycetota</taxon>
        <taxon>Planctomycetia</taxon>
        <taxon>Pirellulales</taxon>
        <taxon>Pirellulaceae</taxon>
        <taxon>Allorhodopirellula</taxon>
    </lineage>
</organism>
<evidence type="ECO:0000313" key="3">
    <source>
        <dbReference type="Proteomes" id="UP000318053"/>
    </source>
</evidence>
<keyword evidence="3" id="KW-1185">Reference proteome</keyword>
<comment type="caution">
    <text evidence="2">The sequence shown here is derived from an EMBL/GenBank/DDBJ whole genome shotgun (WGS) entry which is preliminary data.</text>
</comment>
<evidence type="ECO:0000256" key="1">
    <source>
        <dbReference type="SAM" id="SignalP"/>
    </source>
</evidence>
<name>A0A5C5X063_9BACT</name>
<dbReference type="PROSITE" id="PS51257">
    <property type="entry name" value="PROKAR_LIPOPROTEIN"/>
    <property type="match status" value="1"/>
</dbReference>
<dbReference type="Proteomes" id="UP000318053">
    <property type="component" value="Unassembled WGS sequence"/>
</dbReference>
<proteinExistence type="predicted"/>
<feature type="chain" id="PRO_5022663679" evidence="1">
    <location>
        <begin position="30"/>
        <end position="85"/>
    </location>
</feature>
<gene>
    <name evidence="2" type="ORF">CA85_41900</name>
</gene>
<reference evidence="2 3" key="1">
    <citation type="submission" date="2019-02" db="EMBL/GenBank/DDBJ databases">
        <title>Deep-cultivation of Planctomycetes and their phenomic and genomic characterization uncovers novel biology.</title>
        <authorList>
            <person name="Wiegand S."/>
            <person name="Jogler M."/>
            <person name="Boedeker C."/>
            <person name="Pinto D."/>
            <person name="Vollmers J."/>
            <person name="Rivas-Marin E."/>
            <person name="Kohn T."/>
            <person name="Peeters S.H."/>
            <person name="Heuer A."/>
            <person name="Rast P."/>
            <person name="Oberbeckmann S."/>
            <person name="Bunk B."/>
            <person name="Jeske O."/>
            <person name="Meyerdierks A."/>
            <person name="Storesund J.E."/>
            <person name="Kallscheuer N."/>
            <person name="Luecker S."/>
            <person name="Lage O.M."/>
            <person name="Pohl T."/>
            <person name="Merkel B.J."/>
            <person name="Hornburger P."/>
            <person name="Mueller R.-W."/>
            <person name="Bruemmer F."/>
            <person name="Labrenz M."/>
            <person name="Spormann A.M."/>
            <person name="Op Den Camp H."/>
            <person name="Overmann J."/>
            <person name="Amann R."/>
            <person name="Jetten M.S.M."/>
            <person name="Mascher T."/>
            <person name="Medema M.H."/>
            <person name="Devos D.P."/>
            <person name="Kaster A.-K."/>
            <person name="Ovreas L."/>
            <person name="Rohde M."/>
            <person name="Galperin M.Y."/>
            <person name="Jogler C."/>
        </authorList>
    </citation>
    <scope>NUCLEOTIDE SEQUENCE [LARGE SCALE GENOMIC DNA]</scope>
    <source>
        <strain evidence="2 3">CA85</strain>
    </source>
</reference>
<sequence length="85" mass="8536" precursor="true">MNDRVSGMIGTLGLALLVSALLPTTNAWAWGSSGCDGSCREATLNERKCTGNCSGTVNGNTCGCPPQKEENACPCDATTPGGGLA</sequence>